<reference evidence="2" key="1">
    <citation type="submission" date="2022-04" db="EMBL/GenBank/DDBJ databases">
        <title>Alcanivorax sp. CY1518 draft genome sequence.</title>
        <authorList>
            <person name="Zhao G."/>
            <person name="An M."/>
        </authorList>
    </citation>
    <scope>NUCLEOTIDE SEQUENCE</scope>
    <source>
        <strain evidence="2">CY1518</strain>
    </source>
</reference>
<feature type="transmembrane region" description="Helical" evidence="1">
    <location>
        <begin position="164"/>
        <end position="182"/>
    </location>
</feature>
<dbReference type="Proteomes" id="UP001165524">
    <property type="component" value="Unassembled WGS sequence"/>
</dbReference>
<name>A0ABT0E3D0_9GAMM</name>
<proteinExistence type="predicted"/>
<feature type="transmembrane region" description="Helical" evidence="1">
    <location>
        <begin position="132"/>
        <end position="152"/>
    </location>
</feature>
<comment type="caution">
    <text evidence="2">The sequence shown here is derived from an EMBL/GenBank/DDBJ whole genome shotgun (WGS) entry which is preliminary data.</text>
</comment>
<gene>
    <name evidence="2" type="ORF">MU846_01230</name>
</gene>
<keyword evidence="3" id="KW-1185">Reference proteome</keyword>
<sequence>MNGAASASQSPPAFWRDTGRGLVWLAYGLCCVWLALALSWWLYARLDYSYPLWYSLMDIDQHIAEYAPHNARKPGFAQLPPDQHQQAFAQISQAVHDRGRGLSGITYPGPSGMPIPLLTLDEVLHLQDVADLLGLGTAVSWFMALLWLPLAVCSARAGPPTYRARIAAAGVAAGPLLIWLLVQGPKAVFYQLHIWLFPPEHPWFFYWEQSLMSTLMKAPYLFGGIAVVLAVAAVVLAPALFLLGNTLIRPLAGARP</sequence>
<protein>
    <submittedName>
        <fullName evidence="2">DUF1461 domain-containing protein</fullName>
    </submittedName>
</protein>
<accession>A0ABT0E3D0</accession>
<evidence type="ECO:0000313" key="3">
    <source>
        <dbReference type="Proteomes" id="UP001165524"/>
    </source>
</evidence>
<keyword evidence="1" id="KW-0472">Membrane</keyword>
<keyword evidence="1" id="KW-0812">Transmembrane</keyword>
<organism evidence="2 3">
    <name type="scientific">Alcanivorax quisquiliarum</name>
    <dbReference type="NCBI Taxonomy" id="2933565"/>
    <lineage>
        <taxon>Bacteria</taxon>
        <taxon>Pseudomonadati</taxon>
        <taxon>Pseudomonadota</taxon>
        <taxon>Gammaproteobacteria</taxon>
        <taxon>Oceanospirillales</taxon>
        <taxon>Alcanivoracaceae</taxon>
        <taxon>Alcanivorax</taxon>
    </lineage>
</organism>
<feature type="transmembrane region" description="Helical" evidence="1">
    <location>
        <begin position="220"/>
        <end position="243"/>
    </location>
</feature>
<feature type="transmembrane region" description="Helical" evidence="1">
    <location>
        <begin position="21"/>
        <end position="43"/>
    </location>
</feature>
<evidence type="ECO:0000313" key="2">
    <source>
        <dbReference type="EMBL" id="MCK0536326.1"/>
    </source>
</evidence>
<dbReference type="RefSeq" id="WP_246947430.1">
    <property type="nucleotide sequence ID" value="NZ_JALKII010000001.1"/>
</dbReference>
<evidence type="ECO:0000256" key="1">
    <source>
        <dbReference type="SAM" id="Phobius"/>
    </source>
</evidence>
<dbReference type="EMBL" id="JALKII010000001">
    <property type="protein sequence ID" value="MCK0536326.1"/>
    <property type="molecule type" value="Genomic_DNA"/>
</dbReference>
<keyword evidence="1" id="KW-1133">Transmembrane helix</keyword>